<gene>
    <name evidence="2" type="ORF">WN50_13740</name>
</gene>
<dbReference type="GO" id="GO:0009231">
    <property type="term" value="P:riboflavin biosynthetic process"/>
    <property type="evidence" value="ECO:0007669"/>
    <property type="project" value="InterPro"/>
</dbReference>
<reference evidence="2 3" key="1">
    <citation type="submission" date="2015-06" db="EMBL/GenBank/DDBJ databases">
        <title>Draft genome assembly of filamentous brackish cyanobacterium Limnoraphis robusta strain CS-951.</title>
        <authorList>
            <person name="Willis A."/>
            <person name="Parks M."/>
            <person name="Burford M.A."/>
        </authorList>
    </citation>
    <scope>NUCLEOTIDE SEQUENCE [LARGE SCALE GENOMIC DNA]</scope>
    <source>
        <strain evidence="2 3">CS-951</strain>
    </source>
</reference>
<evidence type="ECO:0000313" key="2">
    <source>
        <dbReference type="EMBL" id="KKD37559.1"/>
    </source>
</evidence>
<sequence>MRKLKYYVATSVDGFIAHEDGSFDGFLFEGEQVSDYLNEFKDFDIVLMGRKTYEVGLKEGKTNPYPMMKSYVFSRTIKESPDKNVEIVSENIIELVKSLKQETGKDIYLCGGANIATTLFNANLIDEIIIKLNPFLMGSGIPLFSGKIQQTALELTHSKIYDNGVVFLYYQVKTQEYSPLRSR</sequence>
<dbReference type="SUPFAM" id="SSF53597">
    <property type="entry name" value="Dihydrofolate reductase-like"/>
    <property type="match status" value="1"/>
</dbReference>
<dbReference type="PANTHER" id="PTHR38011:SF11">
    <property type="entry name" value="2,5-DIAMINO-6-RIBOSYLAMINO-4(3H)-PYRIMIDINONE 5'-PHOSPHATE REDUCTASE"/>
    <property type="match status" value="1"/>
</dbReference>
<evidence type="ECO:0000313" key="3">
    <source>
        <dbReference type="Proteomes" id="UP000033607"/>
    </source>
</evidence>
<dbReference type="RefSeq" id="WP_046279119.1">
    <property type="nucleotide sequence ID" value="NZ_LATL02000347.1"/>
</dbReference>
<proteinExistence type="predicted"/>
<dbReference type="PATRIC" id="fig|1637645.4.peg.6785"/>
<protein>
    <submittedName>
        <fullName evidence="2">Deaminase/reductase</fullName>
    </submittedName>
</protein>
<dbReference type="OrthoDB" id="195113at2"/>
<organism evidence="2 3">
    <name type="scientific">Limnoraphis robusta CS-951</name>
    <dbReference type="NCBI Taxonomy" id="1637645"/>
    <lineage>
        <taxon>Bacteria</taxon>
        <taxon>Bacillati</taxon>
        <taxon>Cyanobacteriota</taxon>
        <taxon>Cyanophyceae</taxon>
        <taxon>Oscillatoriophycideae</taxon>
        <taxon>Oscillatoriales</taxon>
        <taxon>Sirenicapillariaceae</taxon>
        <taxon>Limnoraphis</taxon>
    </lineage>
</organism>
<accession>A0A0F5YF96</accession>
<dbReference type="InterPro" id="IPR002734">
    <property type="entry name" value="RibDG_C"/>
</dbReference>
<feature type="domain" description="Bacterial bifunctional deaminase-reductase C-terminal" evidence="1">
    <location>
        <begin position="4"/>
        <end position="167"/>
    </location>
</feature>
<dbReference type="Pfam" id="PF01872">
    <property type="entry name" value="RibD_C"/>
    <property type="match status" value="1"/>
</dbReference>
<dbReference type="InterPro" id="IPR050765">
    <property type="entry name" value="Riboflavin_Biosynth_HTPR"/>
</dbReference>
<dbReference type="AlphaFoldDB" id="A0A0F5YF96"/>
<dbReference type="Proteomes" id="UP000033607">
    <property type="component" value="Unassembled WGS sequence"/>
</dbReference>
<dbReference type="GO" id="GO:0008703">
    <property type="term" value="F:5-amino-6-(5-phosphoribosylamino)uracil reductase activity"/>
    <property type="evidence" value="ECO:0007669"/>
    <property type="project" value="InterPro"/>
</dbReference>
<name>A0A0F5YF96_9CYAN</name>
<dbReference type="InterPro" id="IPR024072">
    <property type="entry name" value="DHFR-like_dom_sf"/>
</dbReference>
<evidence type="ECO:0000259" key="1">
    <source>
        <dbReference type="Pfam" id="PF01872"/>
    </source>
</evidence>
<dbReference type="EMBL" id="LATL02000347">
    <property type="protein sequence ID" value="KKD37559.1"/>
    <property type="molecule type" value="Genomic_DNA"/>
</dbReference>
<dbReference type="PANTHER" id="PTHR38011">
    <property type="entry name" value="DIHYDROFOLATE REDUCTASE FAMILY PROTEIN (AFU_ORTHOLOGUE AFUA_8G06820)"/>
    <property type="match status" value="1"/>
</dbReference>
<comment type="caution">
    <text evidence="2">The sequence shown here is derived from an EMBL/GenBank/DDBJ whole genome shotgun (WGS) entry which is preliminary data.</text>
</comment>
<dbReference type="Gene3D" id="3.40.430.10">
    <property type="entry name" value="Dihydrofolate Reductase, subunit A"/>
    <property type="match status" value="1"/>
</dbReference>